<keyword evidence="3" id="KW-1185">Reference proteome</keyword>
<dbReference type="GO" id="GO:0005737">
    <property type="term" value="C:cytoplasm"/>
    <property type="evidence" value="ECO:0007669"/>
    <property type="project" value="TreeGrafter"/>
</dbReference>
<dbReference type="EMBL" id="SRRH01000077">
    <property type="protein sequence ID" value="KAG6300037.1"/>
    <property type="molecule type" value="Genomic_DNA"/>
</dbReference>
<dbReference type="InterPro" id="IPR003746">
    <property type="entry name" value="DUF167"/>
</dbReference>
<dbReference type="InterPro" id="IPR036591">
    <property type="entry name" value="YggU-like_sf"/>
</dbReference>
<accession>A0A9P7QKE5</accession>
<dbReference type="PANTHER" id="PTHR13420">
    <property type="entry name" value="UPF0235 PROTEIN C15ORF40"/>
    <property type="match status" value="1"/>
</dbReference>
<protein>
    <recommendedName>
        <fullName evidence="4">DUF167 domain protein</fullName>
    </recommendedName>
</protein>
<sequence length="207" mass="22879">MGCEDDCWRRAYKHEEKLVADSVDKNKMQLPAADYDRDVPAVNWRQLYSGSFEPRQSTVLPFQHNDWHHRTSRRNPATSVHPSMAMTAAVRFLSNKQGSSGLGFIQLQLRVKPGASKTRQGILAVTSNAVELCVAAQPRQGEANFAVLRVLSKALGICQSRLRIVRGSKSRDKIAAFDCHLADGPGPAYAEVILNLLREASDTTPPP</sequence>
<dbReference type="PANTHER" id="PTHR13420:SF7">
    <property type="entry name" value="UPF0235 PROTEIN C15ORF40"/>
    <property type="match status" value="1"/>
</dbReference>
<dbReference type="Proteomes" id="UP000707071">
    <property type="component" value="Unassembled WGS sequence"/>
</dbReference>
<evidence type="ECO:0008006" key="4">
    <source>
        <dbReference type="Google" id="ProtNLM"/>
    </source>
</evidence>
<comment type="similarity">
    <text evidence="1">Belongs to the UPF0235 family.</text>
</comment>
<dbReference type="Gene3D" id="3.30.1200.10">
    <property type="entry name" value="YggU-like"/>
    <property type="match status" value="1"/>
</dbReference>
<evidence type="ECO:0000313" key="3">
    <source>
        <dbReference type="Proteomes" id="UP000707071"/>
    </source>
</evidence>
<evidence type="ECO:0000256" key="1">
    <source>
        <dbReference type="ARBA" id="ARBA00010364"/>
    </source>
</evidence>
<dbReference type="SMART" id="SM01152">
    <property type="entry name" value="DUF167"/>
    <property type="match status" value="1"/>
</dbReference>
<proteinExistence type="inferred from homology"/>
<dbReference type="Pfam" id="PF02594">
    <property type="entry name" value="DUF167"/>
    <property type="match status" value="1"/>
</dbReference>
<organism evidence="2 3">
    <name type="scientific">Claviceps aff. purpurea</name>
    <dbReference type="NCBI Taxonomy" id="1967640"/>
    <lineage>
        <taxon>Eukaryota</taxon>
        <taxon>Fungi</taxon>
        <taxon>Dikarya</taxon>
        <taxon>Ascomycota</taxon>
        <taxon>Pezizomycotina</taxon>
        <taxon>Sordariomycetes</taxon>
        <taxon>Hypocreomycetidae</taxon>
        <taxon>Hypocreales</taxon>
        <taxon>Clavicipitaceae</taxon>
        <taxon>Claviceps</taxon>
    </lineage>
</organism>
<reference evidence="2 3" key="1">
    <citation type="journal article" date="2020" name="bioRxiv">
        <title>Whole genome comparisons of ergot fungi reveals the divergence and evolution of species within the genus Claviceps are the result of varying mechanisms driving genome evolution and host range expansion.</title>
        <authorList>
            <person name="Wyka S.A."/>
            <person name="Mondo S.J."/>
            <person name="Liu M."/>
            <person name="Dettman J."/>
            <person name="Nalam V."/>
            <person name="Broders K.D."/>
        </authorList>
    </citation>
    <scope>NUCLEOTIDE SEQUENCE [LARGE SCALE GENOMIC DNA]</scope>
    <source>
        <strain evidence="2 3">Clav52</strain>
    </source>
</reference>
<dbReference type="NCBIfam" id="TIGR00251">
    <property type="entry name" value="DUF167 family protein"/>
    <property type="match status" value="1"/>
</dbReference>
<dbReference type="AlphaFoldDB" id="A0A9P7QKE5"/>
<dbReference type="HAMAP" id="MF_00634">
    <property type="entry name" value="UPF0235"/>
    <property type="match status" value="1"/>
</dbReference>
<gene>
    <name evidence="2" type="ORF">E4U09_007497</name>
</gene>
<evidence type="ECO:0000313" key="2">
    <source>
        <dbReference type="EMBL" id="KAG6300037.1"/>
    </source>
</evidence>
<name>A0A9P7QKE5_9HYPO</name>
<dbReference type="SUPFAM" id="SSF69786">
    <property type="entry name" value="YggU-like"/>
    <property type="match status" value="1"/>
</dbReference>
<comment type="caution">
    <text evidence="2">The sequence shown here is derived from an EMBL/GenBank/DDBJ whole genome shotgun (WGS) entry which is preliminary data.</text>
</comment>